<keyword evidence="2 4" id="KW-0238">DNA-binding</keyword>
<dbReference type="InterPro" id="IPR036271">
    <property type="entry name" value="Tet_transcr_reg_TetR-rel_C_sf"/>
</dbReference>
<accession>A0A119D0X5</accession>
<sequence>MAKKNFERADVLDKVITLFWQNGYAASSIQQITKATGLKPGSLYYEFDSKEGLFQAALARYATFSIEAIHQLMQQADDVKAGIRQILDNIVEQSKSCDYCGCFLIKTQLELASQGNELYTFASSQLTEIEHVYQHYLSQLYEAETAKAYAAQLMTVTFGIRIYGYQSESAATQTNTINALLPWLKVEC</sequence>
<feature type="domain" description="HTH tetR-type" evidence="5">
    <location>
        <begin position="5"/>
        <end position="65"/>
    </location>
</feature>
<proteinExistence type="predicted"/>
<organism evidence="6">
    <name type="scientific">Shewanella frigidimarina</name>
    <dbReference type="NCBI Taxonomy" id="56812"/>
    <lineage>
        <taxon>Bacteria</taxon>
        <taxon>Pseudomonadati</taxon>
        <taxon>Pseudomonadota</taxon>
        <taxon>Gammaproteobacteria</taxon>
        <taxon>Alteromonadales</taxon>
        <taxon>Shewanellaceae</taxon>
        <taxon>Shewanella</taxon>
    </lineage>
</organism>
<evidence type="ECO:0000256" key="3">
    <source>
        <dbReference type="ARBA" id="ARBA00023163"/>
    </source>
</evidence>
<dbReference type="GO" id="GO:0003677">
    <property type="term" value="F:DNA binding"/>
    <property type="evidence" value="ECO:0007669"/>
    <property type="project" value="UniProtKB-UniRule"/>
</dbReference>
<comment type="caution">
    <text evidence="6">The sequence shown here is derived from an EMBL/GenBank/DDBJ whole genome shotgun (WGS) entry which is preliminary data.</text>
</comment>
<dbReference type="PRINTS" id="PR00455">
    <property type="entry name" value="HTHTETR"/>
</dbReference>
<evidence type="ECO:0000313" key="7">
    <source>
        <dbReference type="Proteomes" id="UP000055702"/>
    </source>
</evidence>
<name>A0A119D0X5_SHEFR</name>
<evidence type="ECO:0000259" key="5">
    <source>
        <dbReference type="PROSITE" id="PS50977"/>
    </source>
</evidence>
<dbReference type="EMBL" id="LRDC01000001">
    <property type="protein sequence ID" value="KVX03575.1"/>
    <property type="molecule type" value="Genomic_DNA"/>
</dbReference>
<evidence type="ECO:0000313" key="6">
    <source>
        <dbReference type="EMBL" id="KVX03575.1"/>
    </source>
</evidence>
<keyword evidence="3" id="KW-0804">Transcription</keyword>
<gene>
    <name evidence="6" type="ORF">AWJ07_03190</name>
</gene>
<dbReference type="InterPro" id="IPR009057">
    <property type="entry name" value="Homeodomain-like_sf"/>
</dbReference>
<evidence type="ECO:0000256" key="1">
    <source>
        <dbReference type="ARBA" id="ARBA00023015"/>
    </source>
</evidence>
<dbReference type="Proteomes" id="UP000055702">
    <property type="component" value="Unassembled WGS sequence"/>
</dbReference>
<reference evidence="6 7" key="1">
    <citation type="submission" date="2016-01" db="EMBL/GenBank/DDBJ databases">
        <title>Draft genome of the antarctic isolate Shewanella frigidimarina Ag06-30.</title>
        <authorList>
            <person name="Parmeciano Di Noto G."/>
            <person name="Vazquez S."/>
            <person name="Mac Cormack W."/>
            <person name="Iriarte A."/>
            <person name="Quiroga C."/>
        </authorList>
    </citation>
    <scope>NUCLEOTIDE SEQUENCE [LARGE SCALE GENOMIC DNA]</scope>
    <source>
        <strain evidence="6 7">Ag06-30</strain>
    </source>
</reference>
<dbReference type="PANTHER" id="PTHR47506">
    <property type="entry name" value="TRANSCRIPTIONAL REGULATORY PROTEIN"/>
    <property type="match status" value="1"/>
</dbReference>
<dbReference type="Gene3D" id="1.10.357.10">
    <property type="entry name" value="Tetracycline Repressor, domain 2"/>
    <property type="match status" value="1"/>
</dbReference>
<dbReference type="RefSeq" id="WP_059744275.1">
    <property type="nucleotide sequence ID" value="NZ_LRDC01000001.1"/>
</dbReference>
<dbReference type="InterPro" id="IPR001647">
    <property type="entry name" value="HTH_TetR"/>
</dbReference>
<dbReference type="PANTHER" id="PTHR47506:SF1">
    <property type="entry name" value="HTH-TYPE TRANSCRIPTIONAL REGULATOR YJDC"/>
    <property type="match status" value="1"/>
</dbReference>
<protein>
    <recommendedName>
        <fullName evidence="5">HTH tetR-type domain-containing protein</fullName>
    </recommendedName>
</protein>
<evidence type="ECO:0000256" key="4">
    <source>
        <dbReference type="PROSITE-ProRule" id="PRU00335"/>
    </source>
</evidence>
<dbReference type="PROSITE" id="PS50977">
    <property type="entry name" value="HTH_TETR_2"/>
    <property type="match status" value="1"/>
</dbReference>
<dbReference type="SUPFAM" id="SSF46689">
    <property type="entry name" value="Homeodomain-like"/>
    <property type="match status" value="1"/>
</dbReference>
<evidence type="ECO:0000256" key="2">
    <source>
        <dbReference type="ARBA" id="ARBA00023125"/>
    </source>
</evidence>
<keyword evidence="1" id="KW-0805">Transcription regulation</keyword>
<dbReference type="Gene3D" id="1.10.10.60">
    <property type="entry name" value="Homeodomain-like"/>
    <property type="match status" value="1"/>
</dbReference>
<dbReference type="SUPFAM" id="SSF48498">
    <property type="entry name" value="Tetracyclin repressor-like, C-terminal domain"/>
    <property type="match status" value="1"/>
</dbReference>
<dbReference type="AlphaFoldDB" id="A0A119D0X5"/>
<feature type="DNA-binding region" description="H-T-H motif" evidence="4">
    <location>
        <begin position="28"/>
        <end position="47"/>
    </location>
</feature>
<dbReference type="Pfam" id="PF00440">
    <property type="entry name" value="TetR_N"/>
    <property type="match status" value="1"/>
</dbReference>